<accession>A0A6A5ZE77</accession>
<keyword evidence="2" id="KW-1185">Reference proteome</keyword>
<evidence type="ECO:0000313" key="1">
    <source>
        <dbReference type="EMBL" id="KAF2117762.1"/>
    </source>
</evidence>
<sequence length="89" mass="10078">MRAPSGLWNGIFRVQPYDAASRREERADFTEPRGFRSPAELFQIPPHKTQSALNLTEMVATALDACQLNTSRRILAEIQLRINGFNVYG</sequence>
<gene>
    <name evidence="1" type="ORF">BDV96DRAFT_644102</name>
</gene>
<dbReference type="Proteomes" id="UP000799770">
    <property type="component" value="Unassembled WGS sequence"/>
</dbReference>
<organism evidence="1 2">
    <name type="scientific">Lophiotrema nucula</name>
    <dbReference type="NCBI Taxonomy" id="690887"/>
    <lineage>
        <taxon>Eukaryota</taxon>
        <taxon>Fungi</taxon>
        <taxon>Dikarya</taxon>
        <taxon>Ascomycota</taxon>
        <taxon>Pezizomycotina</taxon>
        <taxon>Dothideomycetes</taxon>
        <taxon>Pleosporomycetidae</taxon>
        <taxon>Pleosporales</taxon>
        <taxon>Lophiotremataceae</taxon>
        <taxon>Lophiotrema</taxon>
    </lineage>
</organism>
<protein>
    <submittedName>
        <fullName evidence="1">Uncharacterized protein</fullName>
    </submittedName>
</protein>
<proteinExistence type="predicted"/>
<evidence type="ECO:0000313" key="2">
    <source>
        <dbReference type="Proteomes" id="UP000799770"/>
    </source>
</evidence>
<dbReference type="AlphaFoldDB" id="A0A6A5ZE77"/>
<dbReference type="OrthoDB" id="3798318at2759"/>
<reference evidence="1" key="1">
    <citation type="journal article" date="2020" name="Stud. Mycol.">
        <title>101 Dothideomycetes genomes: a test case for predicting lifestyles and emergence of pathogens.</title>
        <authorList>
            <person name="Haridas S."/>
            <person name="Albert R."/>
            <person name="Binder M."/>
            <person name="Bloem J."/>
            <person name="Labutti K."/>
            <person name="Salamov A."/>
            <person name="Andreopoulos B."/>
            <person name="Baker S."/>
            <person name="Barry K."/>
            <person name="Bills G."/>
            <person name="Bluhm B."/>
            <person name="Cannon C."/>
            <person name="Castanera R."/>
            <person name="Culley D."/>
            <person name="Daum C."/>
            <person name="Ezra D."/>
            <person name="Gonzalez J."/>
            <person name="Henrissat B."/>
            <person name="Kuo A."/>
            <person name="Liang C."/>
            <person name="Lipzen A."/>
            <person name="Lutzoni F."/>
            <person name="Magnuson J."/>
            <person name="Mondo S."/>
            <person name="Nolan M."/>
            <person name="Ohm R."/>
            <person name="Pangilinan J."/>
            <person name="Park H.-J."/>
            <person name="Ramirez L."/>
            <person name="Alfaro M."/>
            <person name="Sun H."/>
            <person name="Tritt A."/>
            <person name="Yoshinaga Y."/>
            <person name="Zwiers L.-H."/>
            <person name="Turgeon B."/>
            <person name="Goodwin S."/>
            <person name="Spatafora J."/>
            <person name="Crous P."/>
            <person name="Grigoriev I."/>
        </authorList>
    </citation>
    <scope>NUCLEOTIDE SEQUENCE</scope>
    <source>
        <strain evidence="1">CBS 627.86</strain>
    </source>
</reference>
<dbReference type="EMBL" id="ML977318">
    <property type="protein sequence ID" value="KAF2117762.1"/>
    <property type="molecule type" value="Genomic_DNA"/>
</dbReference>
<name>A0A6A5ZE77_9PLEO</name>